<dbReference type="GeneID" id="93506475"/>
<dbReference type="InterPro" id="IPR036689">
    <property type="entry name" value="ESAT-6-like_sf"/>
</dbReference>
<reference evidence="2 3" key="1">
    <citation type="submission" date="2024-10" db="EMBL/GenBank/DDBJ databases">
        <title>The Natural Products Discovery Center: Release of the First 8490 Sequenced Strains for Exploring Actinobacteria Biosynthetic Diversity.</title>
        <authorList>
            <person name="Kalkreuter E."/>
            <person name="Kautsar S.A."/>
            <person name="Yang D."/>
            <person name="Bader C.D."/>
            <person name="Teijaro C.N."/>
            <person name="Fluegel L."/>
            <person name="Davis C.M."/>
            <person name="Simpson J.R."/>
            <person name="Lauterbach L."/>
            <person name="Steele A.D."/>
            <person name="Gui C."/>
            <person name="Meng S."/>
            <person name="Li G."/>
            <person name="Viehrig K."/>
            <person name="Ye F."/>
            <person name="Su P."/>
            <person name="Kiefer A.F."/>
            <person name="Nichols A."/>
            <person name="Cepeda A.J."/>
            <person name="Yan W."/>
            <person name="Fan B."/>
            <person name="Jiang Y."/>
            <person name="Adhikari A."/>
            <person name="Zheng C.-J."/>
            <person name="Schuster L."/>
            <person name="Cowan T.M."/>
            <person name="Smanski M.J."/>
            <person name="Chevrette M.G."/>
            <person name="De Carvalho L.P.S."/>
            <person name="Shen B."/>
        </authorList>
    </citation>
    <scope>NUCLEOTIDE SEQUENCE [LARGE SCALE GENOMIC DNA]</scope>
    <source>
        <strain evidence="2 3">NPDC020568</strain>
    </source>
</reference>
<evidence type="ECO:0000256" key="1">
    <source>
        <dbReference type="RuleBase" id="RU362001"/>
    </source>
</evidence>
<protein>
    <recommendedName>
        <fullName evidence="1">ESAT-6-like protein</fullName>
    </recommendedName>
</protein>
<dbReference type="NCBIfam" id="TIGR03930">
    <property type="entry name" value="WXG100_ESAT6"/>
    <property type="match status" value="1"/>
</dbReference>
<comment type="similarity">
    <text evidence="1">Belongs to the WXG100 family.</text>
</comment>
<evidence type="ECO:0000313" key="2">
    <source>
        <dbReference type="EMBL" id="MFI1459255.1"/>
    </source>
</evidence>
<accession>A0ABW7TE01</accession>
<dbReference type="InterPro" id="IPR010310">
    <property type="entry name" value="T7SS_ESAT-6-like"/>
</dbReference>
<dbReference type="Gene3D" id="1.10.287.1060">
    <property type="entry name" value="ESAT-6-like"/>
    <property type="match status" value="1"/>
</dbReference>
<comment type="caution">
    <text evidence="2">The sequence shown here is derived from an EMBL/GenBank/DDBJ whole genome shotgun (WGS) entry which is preliminary data.</text>
</comment>
<dbReference type="RefSeq" id="WP_033241189.1">
    <property type="nucleotide sequence ID" value="NZ_JBIRUQ010000001.1"/>
</dbReference>
<name>A0ABW7TE01_9NOCA</name>
<dbReference type="SUPFAM" id="SSF140453">
    <property type="entry name" value="EsxAB dimer-like"/>
    <property type="match status" value="1"/>
</dbReference>
<dbReference type="Pfam" id="PF06013">
    <property type="entry name" value="WXG100"/>
    <property type="match status" value="1"/>
</dbReference>
<gene>
    <name evidence="2" type="ORF">ACH4WX_00885</name>
</gene>
<sequence>MSESENQPADLQVVPAEVVDAGQYVQQTADTLVNALHSLDTDIDGLLGVWKGLSASSYQAGWQETKQGAVNVLEALAKIADLLGVNSRTYVEQDESNSQSYGSLNI</sequence>
<keyword evidence="3" id="KW-1185">Reference proteome</keyword>
<dbReference type="EMBL" id="JBIRUQ010000001">
    <property type="protein sequence ID" value="MFI1459255.1"/>
    <property type="molecule type" value="Genomic_DNA"/>
</dbReference>
<evidence type="ECO:0000313" key="3">
    <source>
        <dbReference type="Proteomes" id="UP001611263"/>
    </source>
</evidence>
<dbReference type="Proteomes" id="UP001611263">
    <property type="component" value="Unassembled WGS sequence"/>
</dbReference>
<organism evidence="2 3">
    <name type="scientific">Nocardia carnea</name>
    <dbReference type="NCBI Taxonomy" id="37328"/>
    <lineage>
        <taxon>Bacteria</taxon>
        <taxon>Bacillati</taxon>
        <taxon>Actinomycetota</taxon>
        <taxon>Actinomycetes</taxon>
        <taxon>Mycobacteriales</taxon>
        <taxon>Nocardiaceae</taxon>
        <taxon>Nocardia</taxon>
    </lineage>
</organism>
<proteinExistence type="inferred from homology"/>